<gene>
    <name evidence="3" type="ORF">Hsar01_01627</name>
</gene>
<evidence type="ECO:0000313" key="3">
    <source>
        <dbReference type="EMBL" id="GAA5482407.1"/>
    </source>
</evidence>
<dbReference type="PANTHER" id="PTHR10587">
    <property type="entry name" value="GLYCOSYL TRANSFERASE-RELATED"/>
    <property type="match status" value="1"/>
</dbReference>
<dbReference type="InterPro" id="IPR050248">
    <property type="entry name" value="Polysacc_deacetylase_ArnD"/>
</dbReference>
<protein>
    <recommendedName>
        <fullName evidence="2">NodB homology domain-containing protein</fullName>
    </recommendedName>
</protein>
<evidence type="ECO:0000259" key="2">
    <source>
        <dbReference type="PROSITE" id="PS51677"/>
    </source>
</evidence>
<name>A0ABP9UNZ6_9BACT</name>
<reference evidence="3 4" key="1">
    <citation type="submission" date="2024-02" db="EMBL/GenBank/DDBJ databases">
        <title>Haloferula sargassicola NBRC 104335.</title>
        <authorList>
            <person name="Ichikawa N."/>
            <person name="Katano-Makiyama Y."/>
            <person name="Hidaka K."/>
        </authorList>
    </citation>
    <scope>NUCLEOTIDE SEQUENCE [LARGE SCALE GENOMIC DNA]</scope>
    <source>
        <strain evidence="3 4">NBRC 104335</strain>
    </source>
</reference>
<sequence length="403" mass="43849">MRRTIHPDRRAAAPLFRSVWDAPICGERTRLAGQAGMNRAEFRVLSLIMPGVAALAVFDALWTAGGAGWAWLGVLPITWLLLHGLVFALGVAGPRSAFWIWSAVFSAWAVWRVTGGGWAMGVAAAWLVFVALQLVARPVAGLWAALMAVRGWAGVGVRLLACGVVHVPSLAWCWHSGYGWELLAVLATGLLWVWGTFVPGSQVFGPTARRVEGDGVLITVDDGPDPEDTPRLLDLLDAHGCRAVFFVIGDQVRRYPELAREIVARGHELGNHTMTHPQATVWCAGPWRTRREIRDCQQAIEEATGVRPRWYRAPVGHRNYFTHPFATELGLEVVAWSRRGFDTVERDVGKIVSALCDGAGNGDILLLHESTPVAAEVMKAVLERCCGTGSGREENGKAPPPGR</sequence>
<dbReference type="EMBL" id="BAABRI010000008">
    <property type="protein sequence ID" value="GAA5482407.1"/>
    <property type="molecule type" value="Genomic_DNA"/>
</dbReference>
<accession>A0ABP9UNZ6</accession>
<feature type="transmembrane region" description="Helical" evidence="1">
    <location>
        <begin position="178"/>
        <end position="200"/>
    </location>
</feature>
<feature type="transmembrane region" description="Helical" evidence="1">
    <location>
        <begin position="68"/>
        <end position="89"/>
    </location>
</feature>
<feature type="transmembrane region" description="Helical" evidence="1">
    <location>
        <begin position="142"/>
        <end position="166"/>
    </location>
</feature>
<dbReference type="RefSeq" id="WP_353566553.1">
    <property type="nucleotide sequence ID" value="NZ_BAABRI010000008.1"/>
</dbReference>
<dbReference type="InterPro" id="IPR002509">
    <property type="entry name" value="NODB_dom"/>
</dbReference>
<dbReference type="CDD" id="cd10917">
    <property type="entry name" value="CE4_NodB_like_6s_7s"/>
    <property type="match status" value="1"/>
</dbReference>
<dbReference type="SUPFAM" id="SSF88713">
    <property type="entry name" value="Glycoside hydrolase/deacetylase"/>
    <property type="match status" value="1"/>
</dbReference>
<dbReference type="Proteomes" id="UP001476282">
    <property type="component" value="Unassembled WGS sequence"/>
</dbReference>
<keyword evidence="4" id="KW-1185">Reference proteome</keyword>
<feature type="transmembrane region" description="Helical" evidence="1">
    <location>
        <begin position="117"/>
        <end position="135"/>
    </location>
</feature>
<keyword evidence="1" id="KW-1133">Transmembrane helix</keyword>
<proteinExistence type="predicted"/>
<dbReference type="PANTHER" id="PTHR10587:SF137">
    <property type="entry name" value="4-DEOXY-4-FORMAMIDO-L-ARABINOSE-PHOSPHOUNDECAPRENOL DEFORMYLASE ARND-RELATED"/>
    <property type="match status" value="1"/>
</dbReference>
<dbReference type="InterPro" id="IPR011330">
    <property type="entry name" value="Glyco_hydro/deAcase_b/a-brl"/>
</dbReference>
<evidence type="ECO:0000256" key="1">
    <source>
        <dbReference type="SAM" id="Phobius"/>
    </source>
</evidence>
<comment type="caution">
    <text evidence="3">The sequence shown here is derived from an EMBL/GenBank/DDBJ whole genome shotgun (WGS) entry which is preliminary data.</text>
</comment>
<evidence type="ECO:0000313" key="4">
    <source>
        <dbReference type="Proteomes" id="UP001476282"/>
    </source>
</evidence>
<keyword evidence="1" id="KW-0472">Membrane</keyword>
<dbReference type="PROSITE" id="PS51677">
    <property type="entry name" value="NODB"/>
    <property type="match status" value="1"/>
</dbReference>
<feature type="transmembrane region" description="Helical" evidence="1">
    <location>
        <begin position="44"/>
        <end position="62"/>
    </location>
</feature>
<dbReference type="Pfam" id="PF01522">
    <property type="entry name" value="Polysacc_deac_1"/>
    <property type="match status" value="1"/>
</dbReference>
<keyword evidence="1" id="KW-0812">Transmembrane</keyword>
<feature type="domain" description="NodB homology" evidence="2">
    <location>
        <begin position="214"/>
        <end position="400"/>
    </location>
</feature>
<organism evidence="3 4">
    <name type="scientific">Haloferula sargassicola</name>
    <dbReference type="NCBI Taxonomy" id="490096"/>
    <lineage>
        <taxon>Bacteria</taxon>
        <taxon>Pseudomonadati</taxon>
        <taxon>Verrucomicrobiota</taxon>
        <taxon>Verrucomicrobiia</taxon>
        <taxon>Verrucomicrobiales</taxon>
        <taxon>Verrucomicrobiaceae</taxon>
        <taxon>Haloferula</taxon>
    </lineage>
</organism>
<dbReference type="Gene3D" id="3.20.20.370">
    <property type="entry name" value="Glycoside hydrolase/deacetylase"/>
    <property type="match status" value="1"/>
</dbReference>